<dbReference type="PANTHER" id="PTHR13349">
    <property type="entry name" value="TRANSLATION MACHINERY-ASSOCIATED PROTEIN 16"/>
    <property type="match status" value="1"/>
</dbReference>
<feature type="region of interest" description="Disordered" evidence="2">
    <location>
        <begin position="96"/>
        <end position="117"/>
    </location>
</feature>
<proteinExistence type="inferred from homology"/>
<dbReference type="Pfam" id="PF11176">
    <property type="entry name" value="Tma16"/>
    <property type="match status" value="1"/>
</dbReference>
<evidence type="ECO:0000256" key="1">
    <source>
        <dbReference type="ARBA" id="ARBA00034127"/>
    </source>
</evidence>
<evidence type="ECO:0008006" key="5">
    <source>
        <dbReference type="Google" id="ProtNLM"/>
    </source>
</evidence>
<dbReference type="Proteomes" id="UP000250266">
    <property type="component" value="Unassembled WGS sequence"/>
</dbReference>
<evidence type="ECO:0000256" key="2">
    <source>
        <dbReference type="SAM" id="MobiDB-lite"/>
    </source>
</evidence>
<dbReference type="GO" id="GO:0005634">
    <property type="term" value="C:nucleus"/>
    <property type="evidence" value="ECO:0007669"/>
    <property type="project" value="TreeGrafter"/>
</dbReference>
<dbReference type="InterPro" id="IPR021346">
    <property type="entry name" value="Tma16"/>
</dbReference>
<dbReference type="Gene3D" id="1.20.1440.170">
    <property type="entry name" value="Translation machinery-associated protein 16-like"/>
    <property type="match status" value="1"/>
</dbReference>
<gene>
    <name evidence="3" type="ORF">K432DRAFT_383188</name>
</gene>
<name>A0A8E2JER2_9PEZI</name>
<dbReference type="InterPro" id="IPR038356">
    <property type="entry name" value="Tma16_sf"/>
</dbReference>
<sequence length="179" mass="21133">MPARSLNKVSKQIAKKKGRNVILHENSRDTRRLQRASCRDDKLSRLVALRKKEHRFHLERISYFRTAASERLTPFTIPEIQNLIETYLHRDDEELAKEKAERRPGRPASNRENLLKQKQSLEEREYISGFWMPDLEDVKNLEFLKEWTGEWVSLSTMKFVRISKTGVKHESSFPPKGQS</sequence>
<dbReference type="OrthoDB" id="270284at2759"/>
<protein>
    <recommendedName>
        <fullName evidence="5">Translation machinery-associated protein 16</fullName>
    </recommendedName>
</protein>
<organism evidence="3 4">
    <name type="scientific">Lepidopterella palustris CBS 459.81</name>
    <dbReference type="NCBI Taxonomy" id="1314670"/>
    <lineage>
        <taxon>Eukaryota</taxon>
        <taxon>Fungi</taxon>
        <taxon>Dikarya</taxon>
        <taxon>Ascomycota</taxon>
        <taxon>Pezizomycotina</taxon>
        <taxon>Dothideomycetes</taxon>
        <taxon>Pleosporomycetidae</taxon>
        <taxon>Mytilinidiales</taxon>
        <taxon>Argynnaceae</taxon>
        <taxon>Lepidopterella</taxon>
    </lineage>
</organism>
<comment type="similarity">
    <text evidence="1">Belongs to the TMA16 family.</text>
</comment>
<reference evidence="3 4" key="1">
    <citation type="journal article" date="2016" name="Nat. Commun.">
        <title>Ectomycorrhizal ecology is imprinted in the genome of the dominant symbiotic fungus Cenococcum geophilum.</title>
        <authorList>
            <consortium name="DOE Joint Genome Institute"/>
            <person name="Peter M."/>
            <person name="Kohler A."/>
            <person name="Ohm R.A."/>
            <person name="Kuo A."/>
            <person name="Krutzmann J."/>
            <person name="Morin E."/>
            <person name="Arend M."/>
            <person name="Barry K.W."/>
            <person name="Binder M."/>
            <person name="Choi C."/>
            <person name="Clum A."/>
            <person name="Copeland A."/>
            <person name="Grisel N."/>
            <person name="Haridas S."/>
            <person name="Kipfer T."/>
            <person name="LaButti K."/>
            <person name="Lindquist E."/>
            <person name="Lipzen A."/>
            <person name="Maire R."/>
            <person name="Meier B."/>
            <person name="Mihaltcheva S."/>
            <person name="Molinier V."/>
            <person name="Murat C."/>
            <person name="Poggeler S."/>
            <person name="Quandt C.A."/>
            <person name="Sperisen C."/>
            <person name="Tritt A."/>
            <person name="Tisserant E."/>
            <person name="Crous P.W."/>
            <person name="Henrissat B."/>
            <person name="Nehls U."/>
            <person name="Egli S."/>
            <person name="Spatafora J.W."/>
            <person name="Grigoriev I.V."/>
            <person name="Martin F.M."/>
        </authorList>
    </citation>
    <scope>NUCLEOTIDE SEQUENCE [LARGE SCALE GENOMIC DNA]</scope>
    <source>
        <strain evidence="3 4">CBS 459.81</strain>
    </source>
</reference>
<dbReference type="PANTHER" id="PTHR13349:SF2">
    <property type="entry name" value="TRANSLATION MACHINERY-ASSOCIATED PROTEIN 16"/>
    <property type="match status" value="1"/>
</dbReference>
<keyword evidence="4" id="KW-1185">Reference proteome</keyword>
<accession>A0A8E2JER2</accession>
<evidence type="ECO:0000313" key="3">
    <source>
        <dbReference type="EMBL" id="OCK79309.1"/>
    </source>
</evidence>
<dbReference type="EMBL" id="KV745012">
    <property type="protein sequence ID" value="OCK79309.1"/>
    <property type="molecule type" value="Genomic_DNA"/>
</dbReference>
<dbReference type="AlphaFoldDB" id="A0A8E2JER2"/>
<evidence type="ECO:0000313" key="4">
    <source>
        <dbReference type="Proteomes" id="UP000250266"/>
    </source>
</evidence>